<evidence type="ECO:0000259" key="3">
    <source>
        <dbReference type="PROSITE" id="PS51186"/>
    </source>
</evidence>
<keyword evidence="4" id="KW-0687">Ribonucleoprotein</keyword>
<keyword evidence="2" id="KW-0012">Acyltransferase</keyword>
<name>A0A1G7H364_9RHOB</name>
<proteinExistence type="predicted"/>
<evidence type="ECO:0000256" key="2">
    <source>
        <dbReference type="ARBA" id="ARBA00023315"/>
    </source>
</evidence>
<keyword evidence="4" id="KW-0689">Ribosomal protein</keyword>
<dbReference type="Proteomes" id="UP000198994">
    <property type="component" value="Unassembled WGS sequence"/>
</dbReference>
<dbReference type="RefSeq" id="WP_089960913.1">
    <property type="nucleotide sequence ID" value="NZ_FNAV01000010.1"/>
</dbReference>
<sequence>MPDLVLRDATTAADLAQVRALCWAYRDHLIDHAPATRALVEHFYPEDGYRATLEALPGDHDAVLLAWHGDRAVGCAMSHPLEDGNCEIKRVYVAPAARGLGAGRVLVSELVVRAEARGQARVLLDTLKTLESARALYRALGFRERGPYAPLPPMEADALCFYEKVLT</sequence>
<dbReference type="OrthoDB" id="2436196at2"/>
<dbReference type="CDD" id="cd04301">
    <property type="entry name" value="NAT_SF"/>
    <property type="match status" value="1"/>
</dbReference>
<dbReference type="InterPro" id="IPR016181">
    <property type="entry name" value="Acyl_CoA_acyltransferase"/>
</dbReference>
<dbReference type="InterPro" id="IPR050832">
    <property type="entry name" value="Bact_Acetyltransf"/>
</dbReference>
<dbReference type="Pfam" id="PF00583">
    <property type="entry name" value="Acetyltransf_1"/>
    <property type="match status" value="1"/>
</dbReference>
<feature type="domain" description="N-acetyltransferase" evidence="3">
    <location>
        <begin position="4"/>
        <end position="167"/>
    </location>
</feature>
<keyword evidence="5" id="KW-1185">Reference proteome</keyword>
<dbReference type="EMBL" id="FNAV01000010">
    <property type="protein sequence ID" value="SDE94862.1"/>
    <property type="molecule type" value="Genomic_DNA"/>
</dbReference>
<organism evidence="4 5">
    <name type="scientific">Salipiger thiooxidans</name>
    <dbReference type="NCBI Taxonomy" id="282683"/>
    <lineage>
        <taxon>Bacteria</taxon>
        <taxon>Pseudomonadati</taxon>
        <taxon>Pseudomonadota</taxon>
        <taxon>Alphaproteobacteria</taxon>
        <taxon>Rhodobacterales</taxon>
        <taxon>Roseobacteraceae</taxon>
        <taxon>Salipiger</taxon>
    </lineage>
</organism>
<protein>
    <submittedName>
        <fullName evidence="4">Ribosomal protein S18 acetylase RimI</fullName>
    </submittedName>
</protein>
<keyword evidence="1" id="KW-0808">Transferase</keyword>
<dbReference type="STRING" id="282683.SAMN04488105_11025"/>
<evidence type="ECO:0000313" key="4">
    <source>
        <dbReference type="EMBL" id="SDE94862.1"/>
    </source>
</evidence>
<evidence type="ECO:0000256" key="1">
    <source>
        <dbReference type="ARBA" id="ARBA00022679"/>
    </source>
</evidence>
<dbReference type="InterPro" id="IPR000182">
    <property type="entry name" value="GNAT_dom"/>
</dbReference>
<dbReference type="Gene3D" id="3.40.630.30">
    <property type="match status" value="1"/>
</dbReference>
<reference evidence="5" key="1">
    <citation type="submission" date="2016-10" db="EMBL/GenBank/DDBJ databases">
        <authorList>
            <person name="Varghese N."/>
            <person name="Submissions S."/>
        </authorList>
    </citation>
    <scope>NUCLEOTIDE SEQUENCE [LARGE SCALE GENOMIC DNA]</scope>
    <source>
        <strain evidence="5">DSM 10146</strain>
    </source>
</reference>
<evidence type="ECO:0000313" key="5">
    <source>
        <dbReference type="Proteomes" id="UP000198994"/>
    </source>
</evidence>
<dbReference type="AlphaFoldDB" id="A0A1G7H364"/>
<dbReference type="PANTHER" id="PTHR43877:SF2">
    <property type="entry name" value="AMINOALKYLPHOSPHONATE N-ACETYLTRANSFERASE-RELATED"/>
    <property type="match status" value="1"/>
</dbReference>
<dbReference type="GO" id="GO:0016747">
    <property type="term" value="F:acyltransferase activity, transferring groups other than amino-acyl groups"/>
    <property type="evidence" value="ECO:0007669"/>
    <property type="project" value="InterPro"/>
</dbReference>
<accession>A0A1G7H364</accession>
<dbReference type="PROSITE" id="PS51186">
    <property type="entry name" value="GNAT"/>
    <property type="match status" value="1"/>
</dbReference>
<gene>
    <name evidence="4" type="ORF">SAMN04488105_11025</name>
</gene>
<dbReference type="GO" id="GO:0005840">
    <property type="term" value="C:ribosome"/>
    <property type="evidence" value="ECO:0007669"/>
    <property type="project" value="UniProtKB-KW"/>
</dbReference>
<dbReference type="SUPFAM" id="SSF55729">
    <property type="entry name" value="Acyl-CoA N-acyltransferases (Nat)"/>
    <property type="match status" value="1"/>
</dbReference>
<dbReference type="PANTHER" id="PTHR43877">
    <property type="entry name" value="AMINOALKYLPHOSPHONATE N-ACETYLTRANSFERASE-RELATED-RELATED"/>
    <property type="match status" value="1"/>
</dbReference>